<accession>A0ABU7JTS5</accession>
<protein>
    <submittedName>
        <fullName evidence="3">Type 1 glutamine amidotransferase domain-containing protein</fullName>
    </submittedName>
</protein>
<proteinExistence type="predicted"/>
<organism evidence="3 4">
    <name type="scientific">Rhodococcus chondri</name>
    <dbReference type="NCBI Taxonomy" id="3065941"/>
    <lineage>
        <taxon>Bacteria</taxon>
        <taxon>Bacillati</taxon>
        <taxon>Actinomycetota</taxon>
        <taxon>Actinomycetes</taxon>
        <taxon>Mycobacteriales</taxon>
        <taxon>Nocardiaceae</taxon>
        <taxon>Rhodococcus</taxon>
    </lineage>
</organism>
<dbReference type="InterPro" id="IPR029062">
    <property type="entry name" value="Class_I_gatase-like"/>
</dbReference>
<evidence type="ECO:0000313" key="3">
    <source>
        <dbReference type="EMBL" id="MEE2033422.1"/>
    </source>
</evidence>
<dbReference type="EMBL" id="JAUZMZ010000082">
    <property type="protein sequence ID" value="MEE2033422.1"/>
    <property type="molecule type" value="Genomic_DNA"/>
</dbReference>
<dbReference type="Pfam" id="PF01965">
    <property type="entry name" value="DJ-1_PfpI"/>
    <property type="match status" value="1"/>
</dbReference>
<evidence type="ECO:0000256" key="1">
    <source>
        <dbReference type="SAM" id="Coils"/>
    </source>
</evidence>
<evidence type="ECO:0000313" key="4">
    <source>
        <dbReference type="Proteomes" id="UP001331936"/>
    </source>
</evidence>
<dbReference type="InterPro" id="IPR002818">
    <property type="entry name" value="DJ-1/PfpI"/>
</dbReference>
<gene>
    <name evidence="3" type="ORF">Q8814_15070</name>
</gene>
<dbReference type="CDD" id="cd03141">
    <property type="entry name" value="GATase1_Hsp31_like"/>
    <property type="match status" value="1"/>
</dbReference>
<keyword evidence="4" id="KW-1185">Reference proteome</keyword>
<feature type="coiled-coil region" evidence="1">
    <location>
        <begin position="66"/>
        <end position="93"/>
    </location>
</feature>
<dbReference type="SUPFAM" id="SSF52317">
    <property type="entry name" value="Class I glutamine amidotransferase-like"/>
    <property type="match status" value="1"/>
</dbReference>
<keyword evidence="3" id="KW-0315">Glutamine amidotransferase</keyword>
<dbReference type="RefSeq" id="WP_330152828.1">
    <property type="nucleotide sequence ID" value="NZ_JAUZMZ010000082.1"/>
</dbReference>
<evidence type="ECO:0000259" key="2">
    <source>
        <dbReference type="Pfam" id="PF01965"/>
    </source>
</evidence>
<dbReference type="PANTHER" id="PTHR48094:SF22">
    <property type="entry name" value="DJ-1_PFPI DOMAIN-CONTAINING PROTEIN"/>
    <property type="match status" value="1"/>
</dbReference>
<feature type="domain" description="DJ-1/PfpI" evidence="2">
    <location>
        <begin position="28"/>
        <end position="228"/>
    </location>
</feature>
<dbReference type="InterPro" id="IPR050325">
    <property type="entry name" value="Prot/Nucl_acid_deglycase"/>
</dbReference>
<reference evidence="3 4" key="1">
    <citation type="submission" date="2023-08" db="EMBL/GenBank/DDBJ databases">
        <authorList>
            <person name="Girao M."/>
            <person name="Carvalho M.F."/>
        </authorList>
    </citation>
    <scope>NUCLEOTIDE SEQUENCE [LARGE SCALE GENOMIC DNA]</scope>
    <source>
        <strain evidence="3 4">CC-R104</strain>
    </source>
</reference>
<dbReference type="Proteomes" id="UP001331936">
    <property type="component" value="Unassembled WGS sequence"/>
</dbReference>
<comment type="caution">
    <text evidence="3">The sequence shown here is derived from an EMBL/GenBank/DDBJ whole genome shotgun (WGS) entry which is preliminary data.</text>
</comment>
<dbReference type="PANTHER" id="PTHR48094">
    <property type="entry name" value="PROTEIN/NUCLEIC ACID DEGLYCASE DJ-1-RELATED"/>
    <property type="match status" value="1"/>
</dbReference>
<keyword evidence="1" id="KW-0175">Coiled coil</keyword>
<dbReference type="Gene3D" id="3.40.50.880">
    <property type="match status" value="1"/>
</dbReference>
<name>A0ABU7JTS5_9NOCA</name>
<sequence length="234" mass="25281">MTDLLFVITAADHWTLADGTRHPTGFWAEELVEPYRVFSEAGYDITFATPGGRTPVVDEASLAPDAAGGEERAAELRKALDELEAQLSEAAVLDDVDADDFDLVFVPGGHGPMEDLAVDERFGELVRRFVESDKLVAMVCHAPVALLPAFASGGKWLFEGYNLTGFTNVEEAQAGLADKAPWLLQDRLRAAGAVFSAGDPWEPHVVVDRKLYTGQNPASSRPLAERVVTDLAQA</sequence>